<feature type="region of interest" description="Disordered" evidence="1">
    <location>
        <begin position="1"/>
        <end position="39"/>
    </location>
</feature>
<keyword evidence="3" id="KW-1185">Reference proteome</keyword>
<dbReference type="RefSeq" id="WP_203000672.1">
    <property type="nucleotide sequence ID" value="NZ_JADWYU010000117.1"/>
</dbReference>
<dbReference type="EMBL" id="JAEACQ010000258">
    <property type="protein sequence ID" value="MBL7631038.1"/>
    <property type="molecule type" value="Genomic_DNA"/>
</dbReference>
<dbReference type="Proteomes" id="UP000604475">
    <property type="component" value="Unassembled WGS sequence"/>
</dbReference>
<dbReference type="AlphaFoldDB" id="A0A937RF73"/>
<sequence>MRDHAAGEAGQELGRGQQPVRKIHPAGRVNAEPVDEERPRGGHLHLVVRPAAVTVAVGIDHREAVEPGRQPLQGDVDRRGVKAWRDEQLHTGTEIVVRGNLVIEAEHLGTVTEQRGGTALDIMAGGPVRTIAPDIVPTDHVGSVPTGDAGVPCEGRTTDAQPPDGVRSAGRRLGTGNVKGTAAREAGGVGGDLVGQRGSAFNARAAAAASSGLVPAAAL</sequence>
<gene>
    <name evidence="2" type="ORF">I7412_28540</name>
</gene>
<accession>A0A937RF73</accession>
<organism evidence="2 3">
    <name type="scientific">Frankia nepalensis</name>
    <dbReference type="NCBI Taxonomy" id="1836974"/>
    <lineage>
        <taxon>Bacteria</taxon>
        <taxon>Bacillati</taxon>
        <taxon>Actinomycetota</taxon>
        <taxon>Actinomycetes</taxon>
        <taxon>Frankiales</taxon>
        <taxon>Frankiaceae</taxon>
        <taxon>Frankia</taxon>
    </lineage>
</organism>
<evidence type="ECO:0000313" key="3">
    <source>
        <dbReference type="Proteomes" id="UP000604475"/>
    </source>
</evidence>
<reference evidence="2" key="1">
    <citation type="submission" date="2020-12" db="EMBL/GenBank/DDBJ databases">
        <title>Genomic characterization of non-nitrogen-fixing Frankia strains.</title>
        <authorList>
            <person name="Carlos-Shanley C."/>
            <person name="Guerra T."/>
            <person name="Hahn D."/>
        </authorList>
    </citation>
    <scope>NUCLEOTIDE SEQUENCE</scope>
    <source>
        <strain evidence="2">CN6</strain>
    </source>
</reference>
<evidence type="ECO:0000313" key="2">
    <source>
        <dbReference type="EMBL" id="MBL7631038.1"/>
    </source>
</evidence>
<feature type="region of interest" description="Disordered" evidence="1">
    <location>
        <begin position="144"/>
        <end position="183"/>
    </location>
</feature>
<evidence type="ECO:0000256" key="1">
    <source>
        <dbReference type="SAM" id="MobiDB-lite"/>
    </source>
</evidence>
<name>A0A937RF73_9ACTN</name>
<proteinExistence type="predicted"/>
<comment type="caution">
    <text evidence="2">The sequence shown here is derived from an EMBL/GenBank/DDBJ whole genome shotgun (WGS) entry which is preliminary data.</text>
</comment>
<protein>
    <submittedName>
        <fullName evidence="2">Uncharacterized protein</fullName>
    </submittedName>
</protein>